<dbReference type="EMBL" id="QKLP01000012">
    <property type="protein sequence ID" value="PYF42244.1"/>
    <property type="molecule type" value="Genomic_DNA"/>
</dbReference>
<keyword evidence="2" id="KW-0812">Transmembrane</keyword>
<evidence type="ECO:0000256" key="1">
    <source>
        <dbReference type="SAM" id="Coils"/>
    </source>
</evidence>
<comment type="caution">
    <text evidence="3">The sequence shown here is derived from an EMBL/GenBank/DDBJ whole genome shotgun (WGS) entry which is preliminary data.</text>
</comment>
<protein>
    <submittedName>
        <fullName evidence="3">Uncharacterized protein</fullName>
    </submittedName>
</protein>
<keyword evidence="2" id="KW-0472">Membrane</keyword>
<keyword evidence="1" id="KW-0175">Coiled coil</keyword>
<reference evidence="3 4" key="1">
    <citation type="submission" date="2018-06" db="EMBL/GenBank/DDBJ databases">
        <title>Genomic Encyclopedia of Archaeal and Bacterial Type Strains, Phase II (KMG-II): from individual species to whole genera.</title>
        <authorList>
            <person name="Goeker M."/>
        </authorList>
    </citation>
    <scope>NUCLEOTIDE SEQUENCE [LARGE SCALE GENOMIC DNA]</scope>
    <source>
        <strain evidence="3 4">ATCC 29103</strain>
    </source>
</reference>
<organism evidence="3 4">
    <name type="scientific">Metamycoplasma alkalescens</name>
    <dbReference type="NCBI Taxonomy" id="45363"/>
    <lineage>
        <taxon>Bacteria</taxon>
        <taxon>Bacillati</taxon>
        <taxon>Mycoplasmatota</taxon>
        <taxon>Mycoplasmoidales</taxon>
        <taxon>Metamycoplasmataceae</taxon>
        <taxon>Metamycoplasma</taxon>
    </lineage>
</organism>
<sequence length="214" mass="25256">MTNTNTLIQLLPVIVPIISSFVGLFLTVIFTSLNHSKKIKYFRTRLEELEKENNQIHLDFKLYKEKMDHWAFDMKVDLKKALDENTLLIKKIEMYKNNSSVEYNKELEDKLNDYLKTSDELSNELLKVKNDKAELLHRIEIVTFENRKLKMKVGTLEQELDKQVSFMENVKKFEESIKNFNFSKKSEAPEKDDSIVDKETKPLAWNTSEIEKSV</sequence>
<accession>A0A318U4D7</accession>
<feature type="transmembrane region" description="Helical" evidence="2">
    <location>
        <begin position="6"/>
        <end position="33"/>
    </location>
</feature>
<gene>
    <name evidence="3" type="ORF">BCF88_1124</name>
</gene>
<dbReference type="Proteomes" id="UP000247715">
    <property type="component" value="Unassembled WGS sequence"/>
</dbReference>
<evidence type="ECO:0000256" key="2">
    <source>
        <dbReference type="SAM" id="Phobius"/>
    </source>
</evidence>
<dbReference type="AlphaFoldDB" id="A0A318U4D7"/>
<feature type="coiled-coil region" evidence="1">
    <location>
        <begin position="46"/>
        <end position="138"/>
    </location>
</feature>
<dbReference type="RefSeq" id="WP_110858430.1">
    <property type="nucleotide sequence ID" value="NZ_LS991949.1"/>
</dbReference>
<evidence type="ECO:0000313" key="4">
    <source>
        <dbReference type="Proteomes" id="UP000247715"/>
    </source>
</evidence>
<name>A0A318U4D7_9BACT</name>
<evidence type="ECO:0000313" key="3">
    <source>
        <dbReference type="EMBL" id="PYF42244.1"/>
    </source>
</evidence>
<keyword evidence="2" id="KW-1133">Transmembrane helix</keyword>
<proteinExistence type="predicted"/>